<dbReference type="SUPFAM" id="SSF50341">
    <property type="entry name" value="CheW-like"/>
    <property type="match status" value="1"/>
</dbReference>
<feature type="domain" description="CheW-like" evidence="1">
    <location>
        <begin position="7"/>
        <end position="145"/>
    </location>
</feature>
<reference evidence="2" key="1">
    <citation type="submission" date="2023-07" db="EMBL/GenBank/DDBJ databases">
        <title>Genome content predicts the carbon catabolic preferences of heterotrophic bacteria.</title>
        <authorList>
            <person name="Gralka M."/>
        </authorList>
    </citation>
    <scope>NUCLEOTIDE SEQUENCE</scope>
    <source>
        <strain evidence="2">I2M16</strain>
    </source>
</reference>
<evidence type="ECO:0000259" key="1">
    <source>
        <dbReference type="PROSITE" id="PS50851"/>
    </source>
</evidence>
<name>A0AAW7XG90_9GAMM</name>
<accession>A0AAW7XG90</accession>
<protein>
    <submittedName>
        <fullName evidence="2">Chemotaxis protein CheW</fullName>
    </submittedName>
</protein>
<gene>
    <name evidence="2" type="ORF">Q4490_07100</name>
</gene>
<proteinExistence type="predicted"/>
<dbReference type="AlphaFoldDB" id="A0AAW7XG90"/>
<dbReference type="Pfam" id="PF01584">
    <property type="entry name" value="CheW"/>
    <property type="match status" value="1"/>
</dbReference>
<dbReference type="RefSeq" id="WP_290035136.1">
    <property type="nucleotide sequence ID" value="NZ_JAUOPG010000004.1"/>
</dbReference>
<dbReference type="Proteomes" id="UP001169862">
    <property type="component" value="Unassembled WGS sequence"/>
</dbReference>
<dbReference type="Gene3D" id="2.40.50.180">
    <property type="entry name" value="CheA-289, Domain 4"/>
    <property type="match status" value="1"/>
</dbReference>
<organism evidence="2 3">
    <name type="scientific">Neptunomonas phycophila</name>
    <dbReference type="NCBI Taxonomy" id="1572645"/>
    <lineage>
        <taxon>Bacteria</taxon>
        <taxon>Pseudomonadati</taxon>
        <taxon>Pseudomonadota</taxon>
        <taxon>Gammaproteobacteria</taxon>
        <taxon>Oceanospirillales</taxon>
        <taxon>Oceanospirillaceae</taxon>
        <taxon>Neptunomonas</taxon>
    </lineage>
</organism>
<dbReference type="GO" id="GO:0007165">
    <property type="term" value="P:signal transduction"/>
    <property type="evidence" value="ECO:0007669"/>
    <property type="project" value="InterPro"/>
</dbReference>
<dbReference type="GO" id="GO:0006935">
    <property type="term" value="P:chemotaxis"/>
    <property type="evidence" value="ECO:0007669"/>
    <property type="project" value="InterPro"/>
</dbReference>
<evidence type="ECO:0000313" key="3">
    <source>
        <dbReference type="Proteomes" id="UP001169862"/>
    </source>
</evidence>
<dbReference type="PROSITE" id="PS50851">
    <property type="entry name" value="CHEW"/>
    <property type="match status" value="1"/>
</dbReference>
<dbReference type="InterPro" id="IPR036061">
    <property type="entry name" value="CheW-like_dom_sf"/>
</dbReference>
<evidence type="ECO:0000313" key="2">
    <source>
        <dbReference type="EMBL" id="MDO6453328.1"/>
    </source>
</evidence>
<dbReference type="SMART" id="SM00260">
    <property type="entry name" value="CheW"/>
    <property type="match status" value="1"/>
</dbReference>
<dbReference type="EMBL" id="JAUOPG010000004">
    <property type="protein sequence ID" value="MDO6453328.1"/>
    <property type="molecule type" value="Genomic_DNA"/>
</dbReference>
<dbReference type="InterPro" id="IPR002545">
    <property type="entry name" value="CheW-lke_dom"/>
</dbReference>
<sequence>MPNDTGAQVRHGVLVAGVRLLVPVGTRSELVPMASGCRIPGAPDWFSGFINHRGDVIPVFNMGVLLNGKNADLVPPKWVLLLDSTPDTVGIMTDDYPASLTDYQPCDLPTDIASALEGFVNQAYLANDHVWLELDHKALFTSLIPQFNA</sequence>
<comment type="caution">
    <text evidence="2">The sequence shown here is derived from an EMBL/GenBank/DDBJ whole genome shotgun (WGS) entry which is preliminary data.</text>
</comment>